<proteinExistence type="predicted"/>
<keyword evidence="2" id="KW-1185">Reference proteome</keyword>
<organism evidence="1 2">
    <name type="scientific">Bifidobacterium stellenboschense</name>
    <dbReference type="NCBI Taxonomy" id="762211"/>
    <lineage>
        <taxon>Bacteria</taxon>
        <taxon>Bacillati</taxon>
        <taxon>Actinomycetota</taxon>
        <taxon>Actinomycetes</taxon>
        <taxon>Bifidobacteriales</taxon>
        <taxon>Bifidobacteriaceae</taxon>
        <taxon>Bifidobacterium</taxon>
    </lineage>
</organism>
<dbReference type="Proteomes" id="UP000029004">
    <property type="component" value="Unassembled WGS sequence"/>
</dbReference>
<sequence length="239" mass="27408">MQCMICGAKLTGNGRCLACERRQLIRSATPDRLCYPNRGIDPQLQHEWNQFFIRAYNDVSDNGHYTGAESFGPPMRYFSDDERRMANAPYELLQHRHWTYTTRDHATVDSSGDVTFHRGGTYRAWGTAGMDLYRFLAQGSLTVTEHGFYYLPTALVSGHSFWSGKETLRPATTGFASVGFSDIESAIILNWDTVQLEYNNWTHYRLITPVATLIFALYCLWRDANNPQLPTVLQVWSWV</sequence>
<comment type="caution">
    <text evidence="1">The sequence shown here is derived from an EMBL/GenBank/DDBJ whole genome shotgun (WGS) entry which is preliminary data.</text>
</comment>
<dbReference type="STRING" id="762211.BSTEL_0499"/>
<accession>A0A087DJJ3</accession>
<evidence type="ECO:0000313" key="2">
    <source>
        <dbReference type="Proteomes" id="UP000029004"/>
    </source>
</evidence>
<gene>
    <name evidence="1" type="ORF">BSTEL_0499</name>
</gene>
<dbReference type="RefSeq" id="WP_034529521.1">
    <property type="nucleotide sequence ID" value="NZ_JGZP01000016.1"/>
</dbReference>
<reference evidence="1 2" key="1">
    <citation type="submission" date="2014-03" db="EMBL/GenBank/DDBJ databases">
        <title>Genomics of Bifidobacteria.</title>
        <authorList>
            <person name="Ventura M."/>
            <person name="Milani C."/>
            <person name="Lugli G.A."/>
        </authorList>
    </citation>
    <scope>NUCLEOTIDE SEQUENCE [LARGE SCALE GENOMIC DNA]</scope>
    <source>
        <strain evidence="1 2">DSM 23968</strain>
    </source>
</reference>
<evidence type="ECO:0000313" key="1">
    <source>
        <dbReference type="EMBL" id="KFI95693.1"/>
    </source>
</evidence>
<dbReference type="EMBL" id="JGZP01000016">
    <property type="protein sequence ID" value="KFI95693.1"/>
    <property type="molecule type" value="Genomic_DNA"/>
</dbReference>
<dbReference type="AlphaFoldDB" id="A0A087DJJ3"/>
<protein>
    <submittedName>
        <fullName evidence="1">Uncharacterized protein</fullName>
    </submittedName>
</protein>
<name>A0A087DJJ3_9BIFI</name>